<protein>
    <submittedName>
        <fullName evidence="1">Uncharacterized protein</fullName>
    </submittedName>
</protein>
<sequence length="86" mass="9771">MSHGTHWAAEPTYMPGEYVVVPDGDLRWAEWSPKFGRADAQLTARRLNERGASPEKYLSALSTLEKFTPTTTIQVIEQIHEEEPRS</sequence>
<gene>
    <name evidence="1" type="ORF">EDF62_3278</name>
</gene>
<accession>A0A4R6RTA2</accession>
<evidence type="ECO:0000313" key="1">
    <source>
        <dbReference type="EMBL" id="TDP89547.1"/>
    </source>
</evidence>
<reference evidence="1 2" key="1">
    <citation type="submission" date="2019-03" db="EMBL/GenBank/DDBJ databases">
        <title>Genomic analyses of the natural microbiome of Caenorhabditis elegans.</title>
        <authorList>
            <person name="Samuel B."/>
        </authorList>
    </citation>
    <scope>NUCLEOTIDE SEQUENCE [LARGE SCALE GENOMIC DNA]</scope>
    <source>
        <strain evidence="1 2">JUb18</strain>
    </source>
</reference>
<dbReference type="EMBL" id="SNYA01000009">
    <property type="protein sequence ID" value="TDP89547.1"/>
    <property type="molecule type" value="Genomic_DNA"/>
</dbReference>
<dbReference type="RefSeq" id="WP_133617796.1">
    <property type="nucleotide sequence ID" value="NZ_SNYA01000009.1"/>
</dbReference>
<evidence type="ECO:0000313" key="2">
    <source>
        <dbReference type="Proteomes" id="UP000295601"/>
    </source>
</evidence>
<dbReference type="AlphaFoldDB" id="A0A4R6RTA2"/>
<keyword evidence="2" id="KW-1185">Reference proteome</keyword>
<comment type="caution">
    <text evidence="1">The sequence shown here is derived from an EMBL/GenBank/DDBJ whole genome shotgun (WGS) entry which is preliminary data.</text>
</comment>
<dbReference type="OrthoDB" id="9778690at2"/>
<name>A0A4R6RTA2_9MICO</name>
<dbReference type="Proteomes" id="UP000295601">
    <property type="component" value="Unassembled WGS sequence"/>
</dbReference>
<proteinExistence type="predicted"/>
<organism evidence="1 2">
    <name type="scientific">Leucobacter luti</name>
    <dbReference type="NCBI Taxonomy" id="340320"/>
    <lineage>
        <taxon>Bacteria</taxon>
        <taxon>Bacillati</taxon>
        <taxon>Actinomycetota</taxon>
        <taxon>Actinomycetes</taxon>
        <taxon>Micrococcales</taxon>
        <taxon>Microbacteriaceae</taxon>
        <taxon>Leucobacter</taxon>
    </lineage>
</organism>